<dbReference type="InterPro" id="IPR003903">
    <property type="entry name" value="UIM_dom"/>
</dbReference>
<dbReference type="GO" id="GO:0043130">
    <property type="term" value="F:ubiquitin binding"/>
    <property type="evidence" value="ECO:0007669"/>
    <property type="project" value="TreeGrafter"/>
</dbReference>
<keyword evidence="5" id="KW-1185">Reference proteome</keyword>
<dbReference type="Pfam" id="PF14555">
    <property type="entry name" value="UBA_4"/>
    <property type="match status" value="1"/>
</dbReference>
<evidence type="ECO:0000256" key="1">
    <source>
        <dbReference type="ARBA" id="ARBA00022786"/>
    </source>
</evidence>
<dbReference type="Gene3D" id="3.10.20.90">
    <property type="entry name" value="Phosphatidylinositol 3-kinase Catalytic Subunit, Chain A, domain 1"/>
    <property type="match status" value="1"/>
</dbReference>
<dbReference type="OMA" id="FMDIDDQ"/>
<dbReference type="Gene3D" id="1.10.8.10">
    <property type="entry name" value="DNA helicase RuvA subunit, C-terminal domain"/>
    <property type="match status" value="1"/>
</dbReference>
<reference evidence="4" key="1">
    <citation type="journal article" date="2017" name="Nature">
        <title>The genome of Chenopodium quinoa.</title>
        <authorList>
            <person name="Jarvis D.E."/>
            <person name="Ho Y.S."/>
            <person name="Lightfoot D.J."/>
            <person name="Schmoeckel S.M."/>
            <person name="Li B."/>
            <person name="Borm T.J.A."/>
            <person name="Ohyanagi H."/>
            <person name="Mineta K."/>
            <person name="Michell C.T."/>
            <person name="Saber N."/>
            <person name="Kharbatia N.M."/>
            <person name="Rupper R.R."/>
            <person name="Sharp A.R."/>
            <person name="Dally N."/>
            <person name="Boughton B.A."/>
            <person name="Woo Y.H."/>
            <person name="Gao G."/>
            <person name="Schijlen E.G.W.M."/>
            <person name="Guo X."/>
            <person name="Momin A.A."/>
            <person name="Negrao S."/>
            <person name="Al-Babili S."/>
            <person name="Gehring C."/>
            <person name="Roessner U."/>
            <person name="Jung C."/>
            <person name="Murphy K."/>
            <person name="Arold S.T."/>
            <person name="Gojobori T."/>
            <person name="van der Linden C.G."/>
            <person name="van Loo E.N."/>
            <person name="Jellen E.N."/>
            <person name="Maughan P.J."/>
            <person name="Tester M."/>
        </authorList>
    </citation>
    <scope>NUCLEOTIDE SEQUENCE [LARGE SCALE GENOMIC DNA]</scope>
    <source>
        <strain evidence="4">cv. PI 614886</strain>
    </source>
</reference>
<dbReference type="Proteomes" id="UP000596660">
    <property type="component" value="Unplaced"/>
</dbReference>
<dbReference type="SUPFAM" id="SSF54236">
    <property type="entry name" value="Ubiquitin-like"/>
    <property type="match status" value="1"/>
</dbReference>
<dbReference type="SMART" id="SM00726">
    <property type="entry name" value="UIM"/>
    <property type="match status" value="2"/>
</dbReference>
<organism evidence="4 5">
    <name type="scientific">Chenopodium quinoa</name>
    <name type="common">Quinoa</name>
    <dbReference type="NCBI Taxonomy" id="63459"/>
    <lineage>
        <taxon>Eukaryota</taxon>
        <taxon>Viridiplantae</taxon>
        <taxon>Streptophyta</taxon>
        <taxon>Embryophyta</taxon>
        <taxon>Tracheophyta</taxon>
        <taxon>Spermatophyta</taxon>
        <taxon>Magnoliopsida</taxon>
        <taxon>eudicotyledons</taxon>
        <taxon>Gunneridae</taxon>
        <taxon>Pentapetalae</taxon>
        <taxon>Caryophyllales</taxon>
        <taxon>Chenopodiaceae</taxon>
        <taxon>Chenopodioideae</taxon>
        <taxon>Atripliceae</taxon>
        <taxon>Chenopodium</taxon>
    </lineage>
</organism>
<keyword evidence="1" id="KW-0833">Ubl conjugation pathway</keyword>
<evidence type="ECO:0000259" key="3">
    <source>
        <dbReference type="PROSITE" id="PS50033"/>
    </source>
</evidence>
<gene>
    <name evidence="4" type="primary">LOC110702496</name>
</gene>
<dbReference type="AlphaFoldDB" id="A0A803LQQ8"/>
<feature type="region of interest" description="Disordered" evidence="2">
    <location>
        <begin position="471"/>
        <end position="522"/>
    </location>
</feature>
<dbReference type="CDD" id="cd14351">
    <property type="entry name" value="UBA_Ubx1_like"/>
    <property type="match status" value="1"/>
</dbReference>
<dbReference type="InterPro" id="IPR029071">
    <property type="entry name" value="Ubiquitin-like_domsf"/>
</dbReference>
<accession>A0A803LQQ8</accession>
<evidence type="ECO:0000313" key="5">
    <source>
        <dbReference type="Proteomes" id="UP000596660"/>
    </source>
</evidence>
<dbReference type="Gramene" id="AUR62017287-RA">
    <property type="protein sequence ID" value="AUR62017287-RA:cds"/>
    <property type="gene ID" value="AUR62017287"/>
</dbReference>
<name>A0A803LQQ8_CHEQI</name>
<evidence type="ECO:0000256" key="2">
    <source>
        <dbReference type="SAM" id="MobiDB-lite"/>
    </source>
</evidence>
<dbReference type="PANTHER" id="PTHR23322:SF93">
    <property type="entry name" value="UBX DOMAIN-CONTAINING PROTEIN 8"/>
    <property type="match status" value="1"/>
</dbReference>
<dbReference type="InterPro" id="IPR001012">
    <property type="entry name" value="UBX_dom"/>
</dbReference>
<reference evidence="4" key="2">
    <citation type="submission" date="2021-03" db="UniProtKB">
        <authorList>
            <consortium name="EnsemblPlants"/>
        </authorList>
    </citation>
    <scope>IDENTIFICATION</scope>
</reference>
<feature type="region of interest" description="Disordered" evidence="2">
    <location>
        <begin position="274"/>
        <end position="389"/>
    </location>
</feature>
<dbReference type="CDD" id="cd01767">
    <property type="entry name" value="UBX"/>
    <property type="match status" value="1"/>
</dbReference>
<proteinExistence type="predicted"/>
<evidence type="ECO:0000313" key="4">
    <source>
        <dbReference type="EnsemblPlants" id="AUR62017287-RA:cds"/>
    </source>
</evidence>
<dbReference type="PROSITE" id="PS50033">
    <property type="entry name" value="UBX"/>
    <property type="match status" value="1"/>
</dbReference>
<dbReference type="Pfam" id="PF00789">
    <property type="entry name" value="UBX"/>
    <property type="match status" value="1"/>
</dbReference>
<feature type="region of interest" description="Disordered" evidence="2">
    <location>
        <begin position="219"/>
        <end position="253"/>
    </location>
</feature>
<protein>
    <recommendedName>
        <fullName evidence="3">UBX domain-containing protein</fullName>
    </recommendedName>
</protein>
<dbReference type="SMART" id="SM00166">
    <property type="entry name" value="UBX"/>
    <property type="match status" value="1"/>
</dbReference>
<dbReference type="SUPFAM" id="SSF46934">
    <property type="entry name" value="UBA-like"/>
    <property type="match status" value="1"/>
</dbReference>
<dbReference type="InterPro" id="IPR009060">
    <property type="entry name" value="UBA-like_sf"/>
</dbReference>
<feature type="compositionally biased region" description="Basic and acidic residues" evidence="2">
    <location>
        <begin position="471"/>
        <end position="507"/>
    </location>
</feature>
<feature type="compositionally biased region" description="Polar residues" evidence="2">
    <location>
        <begin position="367"/>
        <end position="378"/>
    </location>
</feature>
<dbReference type="SMR" id="A0A803LQQ8"/>
<dbReference type="EnsemblPlants" id="AUR62017287-RA">
    <property type="protein sequence ID" value="AUR62017287-RA:cds"/>
    <property type="gene ID" value="AUR62017287"/>
</dbReference>
<dbReference type="InterPro" id="IPR050730">
    <property type="entry name" value="UBX_domain-protein"/>
</dbReference>
<feature type="compositionally biased region" description="Basic and acidic residues" evidence="2">
    <location>
        <begin position="292"/>
        <end position="304"/>
    </location>
</feature>
<dbReference type="PANTHER" id="PTHR23322">
    <property type="entry name" value="FAS-ASSOCIATED PROTEIN"/>
    <property type="match status" value="1"/>
</dbReference>
<feature type="domain" description="UBX" evidence="3">
    <location>
        <begin position="520"/>
        <end position="598"/>
    </location>
</feature>
<sequence>MATVNREAIDTFMSITGAPEAVATQRLQEFGGNLNEAVNAHFSEGDRNVMQEASITGTTTPNDLMDIDDPPVTEPHGPASLLSAARGTNPFSILDPAFGRSLFETRNLFDTSSEIMGRAPFVSQPREVREIPIEVKDGGENLAAPSGHGPRIEDVTDSIDAEGPQTHGTVIVEDEDDDIIPGNLGGGWNSSRPSAPQFDDSRDYATNDIEEEMIRAAIEASKRDTELQTTQVGPGLDNVSRQQVPPQRDDVELEHAVSLSLKTAEQEVLQRETSLKAGASGSTANEPLEVEELGKIEESNRRQDVSSSDKPSSIHHKKEAGSSSIQDEADDMDEQPLVRNRSRRRSSASTAQGEVAESDVSPVLDPPQTNVASETHPNGTAFPSDEWGGISSVEHDEAVMLEAAMFGGIPEGGFRAPYAPNHLMHPGFGTSWRMPRPPSPGLVAQRAIREQQDDEYLAALEADREREMKAVEEEKAAREAALEEQRLKEEESRRKLEEEQELERQLAAKEASLPEEPSSNNENAVTLLIRMPDGSRRGRRFLKSDKLQSLFDFVDIGKAVKPGSYRLVRPYPRQAFSSGECNVTLNDLGLTSKQEALFLELI</sequence>